<dbReference type="AlphaFoldDB" id="A0AAV3Q567"/>
<evidence type="ECO:0000313" key="2">
    <source>
        <dbReference type="EMBL" id="GAA0158874.1"/>
    </source>
</evidence>
<evidence type="ECO:0000313" key="3">
    <source>
        <dbReference type="Proteomes" id="UP001454036"/>
    </source>
</evidence>
<feature type="compositionally biased region" description="Basic and acidic residues" evidence="1">
    <location>
        <begin position="95"/>
        <end position="125"/>
    </location>
</feature>
<protein>
    <submittedName>
        <fullName evidence="2">Uncharacterized protein</fullName>
    </submittedName>
</protein>
<sequence>MEGEARVSKTTGLSGPSVMPFVNDRCEMDDEPSVGAKSSRDAIEGTDPGVEDVVPDTFEEPNTKGLGYTETLNEDVEVLVPSPKAQKSKKRKLRKMSEDGPSEPKQKLTREERATKKAPRADRQARKAARKAQRAAEAQDTLEKEVDENAPGRKK</sequence>
<evidence type="ECO:0000256" key="1">
    <source>
        <dbReference type="SAM" id="MobiDB-lite"/>
    </source>
</evidence>
<feature type="region of interest" description="Disordered" evidence="1">
    <location>
        <begin position="1"/>
        <end position="155"/>
    </location>
</feature>
<reference evidence="2 3" key="1">
    <citation type="submission" date="2024-01" db="EMBL/GenBank/DDBJ databases">
        <title>The complete chloroplast genome sequence of Lithospermum erythrorhizon: insights into the phylogenetic relationship among Boraginaceae species and the maternal lineages of purple gromwells.</title>
        <authorList>
            <person name="Okada T."/>
            <person name="Watanabe K."/>
        </authorList>
    </citation>
    <scope>NUCLEOTIDE SEQUENCE [LARGE SCALE GENOMIC DNA]</scope>
</reference>
<feature type="compositionally biased region" description="Acidic residues" evidence="1">
    <location>
        <begin position="49"/>
        <end position="59"/>
    </location>
</feature>
<gene>
    <name evidence="2" type="ORF">LIER_15790</name>
</gene>
<comment type="caution">
    <text evidence="2">The sequence shown here is derived from an EMBL/GenBank/DDBJ whole genome shotgun (WGS) entry which is preliminary data.</text>
</comment>
<accession>A0AAV3Q567</accession>
<organism evidence="2 3">
    <name type="scientific">Lithospermum erythrorhizon</name>
    <name type="common">Purple gromwell</name>
    <name type="synonym">Lithospermum officinale var. erythrorhizon</name>
    <dbReference type="NCBI Taxonomy" id="34254"/>
    <lineage>
        <taxon>Eukaryota</taxon>
        <taxon>Viridiplantae</taxon>
        <taxon>Streptophyta</taxon>
        <taxon>Embryophyta</taxon>
        <taxon>Tracheophyta</taxon>
        <taxon>Spermatophyta</taxon>
        <taxon>Magnoliopsida</taxon>
        <taxon>eudicotyledons</taxon>
        <taxon>Gunneridae</taxon>
        <taxon>Pentapetalae</taxon>
        <taxon>asterids</taxon>
        <taxon>lamiids</taxon>
        <taxon>Boraginales</taxon>
        <taxon>Boraginaceae</taxon>
        <taxon>Boraginoideae</taxon>
        <taxon>Lithospermeae</taxon>
        <taxon>Lithospermum</taxon>
    </lineage>
</organism>
<name>A0AAV3Q567_LITER</name>
<dbReference type="Proteomes" id="UP001454036">
    <property type="component" value="Unassembled WGS sequence"/>
</dbReference>
<proteinExistence type="predicted"/>
<keyword evidence="3" id="KW-1185">Reference proteome</keyword>
<dbReference type="EMBL" id="BAABME010003457">
    <property type="protein sequence ID" value="GAA0158874.1"/>
    <property type="molecule type" value="Genomic_DNA"/>
</dbReference>